<dbReference type="AlphaFoldDB" id="A0AAD7VXL7"/>
<sequence length="121" mass="13737">MRLHQRRLPIDPNWITVRCCHVLPLIFTGTPTCTNGVMADSQEYTCHRGISWRGPIACTCMPGEVEWRRTHLCSEEMPCPKKSRCMATSHLHPRRVTHAALSANTTVTGYERGEPNHRVSV</sequence>
<comment type="caution">
    <text evidence="1">The sequence shown here is derived from an EMBL/GenBank/DDBJ whole genome shotgun (WGS) entry which is preliminary data.</text>
</comment>
<gene>
    <name evidence="1" type="ORF">AAFF_G00148300</name>
</gene>
<reference evidence="1" key="1">
    <citation type="journal article" date="2023" name="Science">
        <title>Genome structures resolve the early diversification of teleost fishes.</title>
        <authorList>
            <person name="Parey E."/>
            <person name="Louis A."/>
            <person name="Montfort J."/>
            <person name="Bouchez O."/>
            <person name="Roques C."/>
            <person name="Iampietro C."/>
            <person name="Lluch J."/>
            <person name="Castinel A."/>
            <person name="Donnadieu C."/>
            <person name="Desvignes T."/>
            <person name="Floi Bucao C."/>
            <person name="Jouanno E."/>
            <person name="Wen M."/>
            <person name="Mejri S."/>
            <person name="Dirks R."/>
            <person name="Jansen H."/>
            <person name="Henkel C."/>
            <person name="Chen W.J."/>
            <person name="Zahm M."/>
            <person name="Cabau C."/>
            <person name="Klopp C."/>
            <person name="Thompson A.W."/>
            <person name="Robinson-Rechavi M."/>
            <person name="Braasch I."/>
            <person name="Lecointre G."/>
            <person name="Bobe J."/>
            <person name="Postlethwait J.H."/>
            <person name="Berthelot C."/>
            <person name="Roest Crollius H."/>
            <person name="Guiguen Y."/>
        </authorList>
    </citation>
    <scope>NUCLEOTIDE SEQUENCE</scope>
    <source>
        <strain evidence="1">NC1722</strain>
    </source>
</reference>
<protein>
    <submittedName>
        <fullName evidence="1">Uncharacterized protein</fullName>
    </submittedName>
</protein>
<name>A0AAD7VXL7_9TELE</name>
<keyword evidence="2" id="KW-1185">Reference proteome</keyword>
<organism evidence="1 2">
    <name type="scientific">Aldrovandia affinis</name>
    <dbReference type="NCBI Taxonomy" id="143900"/>
    <lineage>
        <taxon>Eukaryota</taxon>
        <taxon>Metazoa</taxon>
        <taxon>Chordata</taxon>
        <taxon>Craniata</taxon>
        <taxon>Vertebrata</taxon>
        <taxon>Euteleostomi</taxon>
        <taxon>Actinopterygii</taxon>
        <taxon>Neopterygii</taxon>
        <taxon>Teleostei</taxon>
        <taxon>Notacanthiformes</taxon>
        <taxon>Halosauridae</taxon>
        <taxon>Aldrovandia</taxon>
    </lineage>
</organism>
<evidence type="ECO:0000313" key="1">
    <source>
        <dbReference type="EMBL" id="KAJ8351130.1"/>
    </source>
</evidence>
<proteinExistence type="predicted"/>
<evidence type="ECO:0000313" key="2">
    <source>
        <dbReference type="Proteomes" id="UP001221898"/>
    </source>
</evidence>
<dbReference type="Proteomes" id="UP001221898">
    <property type="component" value="Unassembled WGS sequence"/>
</dbReference>
<accession>A0AAD7VXL7</accession>
<dbReference type="EMBL" id="JAINUG010002022">
    <property type="protein sequence ID" value="KAJ8351130.1"/>
    <property type="molecule type" value="Genomic_DNA"/>
</dbReference>